<organism evidence="2 3">
    <name type="scientific">Ensete ventricosum</name>
    <name type="common">Abyssinian banana</name>
    <name type="synonym">Musa ensete</name>
    <dbReference type="NCBI Taxonomy" id="4639"/>
    <lineage>
        <taxon>Eukaryota</taxon>
        <taxon>Viridiplantae</taxon>
        <taxon>Streptophyta</taxon>
        <taxon>Embryophyta</taxon>
        <taxon>Tracheophyta</taxon>
        <taxon>Spermatophyta</taxon>
        <taxon>Magnoliopsida</taxon>
        <taxon>Liliopsida</taxon>
        <taxon>Zingiberales</taxon>
        <taxon>Musaceae</taxon>
        <taxon>Ensete</taxon>
    </lineage>
</organism>
<sequence length="116" mass="12939">MDGHGNTSEEATSARGIKSTVDLESEVEVPKHDTASPCPLMWHGVPCLCPMPLQPHILRTSRPCPEGRQRSSRHLSSTPESFVTISIVLMRGWPCRRIDHAYARSTIHVLGRLYPL</sequence>
<proteinExistence type="predicted"/>
<dbReference type="AlphaFoldDB" id="A0A427BAC5"/>
<dbReference type="Proteomes" id="UP000287651">
    <property type="component" value="Unassembled WGS sequence"/>
</dbReference>
<evidence type="ECO:0000313" key="3">
    <source>
        <dbReference type="Proteomes" id="UP000287651"/>
    </source>
</evidence>
<comment type="caution">
    <text evidence="2">The sequence shown here is derived from an EMBL/GenBank/DDBJ whole genome shotgun (WGS) entry which is preliminary data.</text>
</comment>
<evidence type="ECO:0000256" key="1">
    <source>
        <dbReference type="SAM" id="MobiDB-lite"/>
    </source>
</evidence>
<dbReference type="EMBL" id="AMZH03000119">
    <property type="protein sequence ID" value="RRT85418.1"/>
    <property type="molecule type" value="Genomic_DNA"/>
</dbReference>
<evidence type="ECO:0000313" key="2">
    <source>
        <dbReference type="EMBL" id="RRT85418.1"/>
    </source>
</evidence>
<reference evidence="2 3" key="1">
    <citation type="journal article" date="2014" name="Agronomy (Basel)">
        <title>A Draft Genome Sequence for Ensete ventricosum, the Drought-Tolerant Tree Against Hunger.</title>
        <authorList>
            <person name="Harrison J."/>
            <person name="Moore K.A."/>
            <person name="Paszkiewicz K."/>
            <person name="Jones T."/>
            <person name="Grant M."/>
            <person name="Ambacheew D."/>
            <person name="Muzemil S."/>
            <person name="Studholme D.J."/>
        </authorList>
    </citation>
    <scope>NUCLEOTIDE SEQUENCE [LARGE SCALE GENOMIC DNA]</scope>
</reference>
<name>A0A427BAC5_ENSVE</name>
<protein>
    <submittedName>
        <fullName evidence="2">Uncharacterized protein</fullName>
    </submittedName>
</protein>
<feature type="compositionally biased region" description="Polar residues" evidence="1">
    <location>
        <begin position="1"/>
        <end position="11"/>
    </location>
</feature>
<gene>
    <name evidence="2" type="ORF">B296_00009969</name>
</gene>
<feature type="region of interest" description="Disordered" evidence="1">
    <location>
        <begin position="1"/>
        <end position="30"/>
    </location>
</feature>
<accession>A0A427BAC5</accession>